<dbReference type="STRING" id="679936.Sulac_0961"/>
<sequence length="149" mass="16092">MSTVDLPSEWAFTLSQALSRWGLVSHAASEGLQIRVRSGSRTTVRASQPSDETGSRAALMVSRIARIPLESPTSEATFPIGHPAITVDWGPDIPFAQLAQRLALGLFVYWVWYYPEEAPQIPFPPSSSPVKKPLTTNPPPAAARKPSGG</sequence>
<evidence type="ECO:0000313" key="2">
    <source>
        <dbReference type="EMBL" id="AEW04463.1"/>
    </source>
</evidence>
<organism evidence="2 3">
    <name type="scientific">Sulfobacillus acidophilus (strain ATCC 700253 / DSM 10332 / NAL)</name>
    <dbReference type="NCBI Taxonomy" id="679936"/>
    <lineage>
        <taxon>Bacteria</taxon>
        <taxon>Bacillati</taxon>
        <taxon>Bacillota</taxon>
        <taxon>Clostridia</taxon>
        <taxon>Eubacteriales</taxon>
        <taxon>Clostridiales Family XVII. Incertae Sedis</taxon>
        <taxon>Sulfobacillus</taxon>
    </lineage>
</organism>
<evidence type="ECO:0000256" key="1">
    <source>
        <dbReference type="SAM" id="MobiDB-lite"/>
    </source>
</evidence>
<dbReference type="EMBL" id="CP003179">
    <property type="protein sequence ID" value="AEW04463.1"/>
    <property type="molecule type" value="Genomic_DNA"/>
</dbReference>
<gene>
    <name evidence="2" type="ordered locus">Sulac_0961</name>
</gene>
<protein>
    <submittedName>
        <fullName evidence="2">Uncharacterized protein</fullName>
    </submittedName>
</protein>
<evidence type="ECO:0000313" key="3">
    <source>
        <dbReference type="Proteomes" id="UP000005439"/>
    </source>
</evidence>
<feature type="region of interest" description="Disordered" evidence="1">
    <location>
        <begin position="124"/>
        <end position="149"/>
    </location>
</feature>
<dbReference type="PATRIC" id="fig|679936.5.peg.1017"/>
<reference evidence="2 3" key="2">
    <citation type="journal article" date="2012" name="Stand. Genomic Sci.">
        <title>Complete genome sequence of the moderately thermophilic mineral-sulfide-oxidizing firmicute Sulfobacillus acidophilus type strain (NAL(T)).</title>
        <authorList>
            <person name="Anderson I."/>
            <person name="Chertkov O."/>
            <person name="Chen A."/>
            <person name="Saunders E."/>
            <person name="Lapidus A."/>
            <person name="Nolan M."/>
            <person name="Lucas S."/>
            <person name="Hammon N."/>
            <person name="Deshpande S."/>
            <person name="Cheng J.F."/>
            <person name="Han C."/>
            <person name="Tapia R."/>
            <person name="Goodwin L.A."/>
            <person name="Pitluck S."/>
            <person name="Liolios K."/>
            <person name="Pagani I."/>
            <person name="Ivanova N."/>
            <person name="Mikhailova N."/>
            <person name="Pati A."/>
            <person name="Palaniappan K."/>
            <person name="Land M."/>
            <person name="Pan C."/>
            <person name="Rohde M."/>
            <person name="Pukall R."/>
            <person name="Goker M."/>
            <person name="Detter J.C."/>
            <person name="Woyke T."/>
            <person name="Bristow J."/>
            <person name="Eisen J.A."/>
            <person name="Markowitz V."/>
            <person name="Hugenholtz P."/>
            <person name="Kyrpides N.C."/>
            <person name="Klenk H.P."/>
            <person name="Mavromatis K."/>
        </authorList>
    </citation>
    <scope>NUCLEOTIDE SEQUENCE [LARGE SCALE GENOMIC DNA]</scope>
    <source>
        <strain evidence="3">ATCC 700253 / DSM 10332 / NAL</strain>
    </source>
</reference>
<dbReference type="Proteomes" id="UP000005439">
    <property type="component" value="Chromosome"/>
</dbReference>
<reference evidence="3" key="1">
    <citation type="submission" date="2011-12" db="EMBL/GenBank/DDBJ databases">
        <title>The complete genome of chromosome of Sulfobacillus acidophilus DSM 10332.</title>
        <authorList>
            <person name="Lucas S."/>
            <person name="Han J."/>
            <person name="Lapidus A."/>
            <person name="Bruce D."/>
            <person name="Goodwin L."/>
            <person name="Pitluck S."/>
            <person name="Peters L."/>
            <person name="Kyrpides N."/>
            <person name="Mavromatis K."/>
            <person name="Ivanova N."/>
            <person name="Mikhailova N."/>
            <person name="Chertkov O."/>
            <person name="Saunders E."/>
            <person name="Detter J.C."/>
            <person name="Tapia R."/>
            <person name="Han C."/>
            <person name="Land M."/>
            <person name="Hauser L."/>
            <person name="Markowitz V."/>
            <person name="Cheng J.-F."/>
            <person name="Hugenholtz P."/>
            <person name="Woyke T."/>
            <person name="Wu D."/>
            <person name="Pukall R."/>
            <person name="Gehrich-Schroeter G."/>
            <person name="Schneider S."/>
            <person name="Klenk H.-P."/>
            <person name="Eisen J.A."/>
        </authorList>
    </citation>
    <scope>NUCLEOTIDE SEQUENCE [LARGE SCALE GENOMIC DNA]</scope>
    <source>
        <strain evidence="3">ATCC 700253 / DSM 10332 / NAL</strain>
    </source>
</reference>
<dbReference type="KEGG" id="sap:Sulac_0961"/>
<dbReference type="AlphaFoldDB" id="G8TST6"/>
<keyword evidence="3" id="KW-1185">Reference proteome</keyword>
<accession>G8TST6</accession>
<dbReference type="HOGENOM" id="CLU_1748713_0_0_9"/>
<proteinExistence type="predicted"/>
<name>G8TST6_SULAD</name>